<organism evidence="1 2">
    <name type="scientific">Polyplax serrata</name>
    <name type="common">Common mouse louse</name>
    <dbReference type="NCBI Taxonomy" id="468196"/>
    <lineage>
        <taxon>Eukaryota</taxon>
        <taxon>Metazoa</taxon>
        <taxon>Ecdysozoa</taxon>
        <taxon>Arthropoda</taxon>
        <taxon>Hexapoda</taxon>
        <taxon>Insecta</taxon>
        <taxon>Pterygota</taxon>
        <taxon>Neoptera</taxon>
        <taxon>Paraneoptera</taxon>
        <taxon>Psocodea</taxon>
        <taxon>Troctomorpha</taxon>
        <taxon>Phthiraptera</taxon>
        <taxon>Anoplura</taxon>
        <taxon>Polyplacidae</taxon>
        <taxon>Polyplax</taxon>
    </lineage>
</organism>
<comment type="caution">
    <text evidence="1">The sequence shown here is derived from an EMBL/GenBank/DDBJ whole genome shotgun (WGS) entry which is preliminary data.</text>
</comment>
<keyword evidence="2" id="KW-1185">Reference proteome</keyword>
<proteinExistence type="predicted"/>
<dbReference type="EMBL" id="JAWJWF010000046">
    <property type="protein sequence ID" value="KAK6624160.1"/>
    <property type="molecule type" value="Genomic_DNA"/>
</dbReference>
<sequence length="75" mass="8782">MPFTYRDKPKLADRLRGKTGEELLNELASDFDPDRRMFFDSPSWRQRHNNPSRFPRVSCRSELGALCVCAFASWT</sequence>
<reference evidence="1 2" key="1">
    <citation type="submission" date="2023-09" db="EMBL/GenBank/DDBJ databases">
        <title>Genomes of two closely related lineages of the louse Polyplax serrata with different host specificities.</title>
        <authorList>
            <person name="Martinu J."/>
            <person name="Tarabai H."/>
            <person name="Stefka J."/>
            <person name="Hypsa V."/>
        </authorList>
    </citation>
    <scope>NUCLEOTIDE SEQUENCE [LARGE SCALE GENOMIC DNA]</scope>
    <source>
        <strain evidence="1">98ZLc_SE</strain>
    </source>
</reference>
<name>A0ABR1ANU1_POLSC</name>
<evidence type="ECO:0000313" key="1">
    <source>
        <dbReference type="EMBL" id="KAK6624160.1"/>
    </source>
</evidence>
<accession>A0ABR1ANU1</accession>
<protein>
    <submittedName>
        <fullName evidence="1">Uncharacterized protein</fullName>
    </submittedName>
</protein>
<evidence type="ECO:0000313" key="2">
    <source>
        <dbReference type="Proteomes" id="UP001359485"/>
    </source>
</evidence>
<gene>
    <name evidence="1" type="ORF">RUM44_011018</name>
</gene>
<dbReference type="Proteomes" id="UP001359485">
    <property type="component" value="Unassembled WGS sequence"/>
</dbReference>